<dbReference type="GO" id="GO:0031267">
    <property type="term" value="F:small GTPase binding"/>
    <property type="evidence" value="ECO:0007669"/>
    <property type="project" value="TreeGrafter"/>
</dbReference>
<keyword evidence="4" id="KW-0677">Repeat</keyword>
<keyword evidence="3" id="KW-0433">Leucine-rich repeat</keyword>
<feature type="compositionally biased region" description="Acidic residues" evidence="8">
    <location>
        <begin position="358"/>
        <end position="405"/>
    </location>
</feature>
<feature type="region of interest" description="Disordered" evidence="8">
    <location>
        <begin position="351"/>
        <end position="414"/>
    </location>
</feature>
<dbReference type="CDD" id="cd00116">
    <property type="entry name" value="LRR_RI"/>
    <property type="match status" value="1"/>
</dbReference>
<dbReference type="GO" id="GO:0048471">
    <property type="term" value="C:perinuclear region of cytoplasm"/>
    <property type="evidence" value="ECO:0007669"/>
    <property type="project" value="TreeGrafter"/>
</dbReference>
<dbReference type="Proteomes" id="UP000693946">
    <property type="component" value="Linkage Group LG19"/>
</dbReference>
<dbReference type="GO" id="GO:0005634">
    <property type="term" value="C:nucleus"/>
    <property type="evidence" value="ECO:0007669"/>
    <property type="project" value="UniProtKB-SubCell"/>
</dbReference>
<feature type="domain" description="Ran-GTPase activating protein 1 C-terminal" evidence="10">
    <location>
        <begin position="549"/>
        <end position="624"/>
    </location>
</feature>
<organism evidence="11 12">
    <name type="scientific">Solea senegalensis</name>
    <name type="common">Senegalese sole</name>
    <dbReference type="NCBI Taxonomy" id="28829"/>
    <lineage>
        <taxon>Eukaryota</taxon>
        <taxon>Metazoa</taxon>
        <taxon>Chordata</taxon>
        <taxon>Craniata</taxon>
        <taxon>Vertebrata</taxon>
        <taxon>Euteleostomi</taxon>
        <taxon>Actinopterygii</taxon>
        <taxon>Neopterygii</taxon>
        <taxon>Teleostei</taxon>
        <taxon>Neoteleostei</taxon>
        <taxon>Acanthomorphata</taxon>
        <taxon>Carangaria</taxon>
        <taxon>Pleuronectiformes</taxon>
        <taxon>Pleuronectoidei</taxon>
        <taxon>Soleidae</taxon>
        <taxon>Solea</taxon>
    </lineage>
</organism>
<evidence type="ECO:0000259" key="10">
    <source>
        <dbReference type="Pfam" id="PF07834"/>
    </source>
</evidence>
<dbReference type="FunFam" id="3.80.10.10:FF:000142">
    <property type="entry name" value="Ran GTPase activating protein 1"/>
    <property type="match status" value="1"/>
</dbReference>
<keyword evidence="12" id="KW-1185">Reference proteome</keyword>
<keyword evidence="5" id="KW-0539">Nucleus</keyword>
<dbReference type="InterPro" id="IPR027038">
    <property type="entry name" value="RanGap"/>
</dbReference>
<gene>
    <name evidence="11" type="ORF">JOB18_035462</name>
</gene>
<dbReference type="GO" id="GO:0006913">
    <property type="term" value="P:nucleocytoplasmic transport"/>
    <property type="evidence" value="ECO:0007669"/>
    <property type="project" value="TreeGrafter"/>
</dbReference>
<evidence type="ECO:0000313" key="11">
    <source>
        <dbReference type="EMBL" id="KAG7505591.1"/>
    </source>
</evidence>
<feature type="domain" description="Ran-GTPase activating protein 1 C-terminal" evidence="10">
    <location>
        <begin position="396"/>
        <end position="513"/>
    </location>
</feature>
<evidence type="ECO:0000256" key="6">
    <source>
        <dbReference type="ARBA" id="ARBA00060740"/>
    </source>
</evidence>
<sequence>MATDIVGQLADSLAKTGVEEGELSYKGQGRKLDDAQSVETMVKEIQDFEGLQALRLEGNTIGVEAAQAIAKALKTKSEFKCCYWSDMFTGRLRSEIPPALNSLGDALMLAGAKLTVLDLSDNAFGPDGVKGIEKLLKSSACYTLQELRLNNCGMGIGGGKILAASLSHCHKKSTAEGAPLSLKVFVAGRNRLENDGATALAQAFQLMGSLEEVHMPQNGINHAGVTALASAMQHNTKLRILNLNDNTFTEKGAIAMARALKHLRSIQVINFGDCLVRPAGATAMAETVSEGLPILKELNLSFGEITEEAALAVAHAVKDKDQLQKLDLNGNYLGDNGCKALKDIMEGMNMGDLLGSLSDDEGEPEEDEDDDDDEDEDDEDEEKDDEEVDEEEIEEEEEEEDEEESSGNKFSTPVCAPRPPDVSSFLSFPSPDKLLKLGAKRAILIEQEVDLTDPTKAAETFLKIASVYKEENIDVKNAVLDSIDALLKKAFSCPTFQGIGFVSALLVLLGLIKVCLIYIPTLLTFIFSLHSPIVVQHCSLSPNPPTCASFVSMSTVHPCVPTQSENKVKPVLVVPGHLHVLEHVVQQEYFPKESVAVLEAFMSRNNKTLQSCGNAKNSLLSTLQSVKSKC</sequence>
<reference evidence="11 12" key="1">
    <citation type="journal article" date="2021" name="Sci. Rep.">
        <title>Chromosome anchoring in Senegalese sole (Solea senegalensis) reveals sex-associated markers and genome rearrangements in flatfish.</title>
        <authorList>
            <person name="Guerrero-Cozar I."/>
            <person name="Gomez-Garrido J."/>
            <person name="Berbel C."/>
            <person name="Martinez-Blanch J.F."/>
            <person name="Alioto T."/>
            <person name="Claros M.G."/>
            <person name="Gagnaire P.A."/>
            <person name="Manchado M."/>
        </authorList>
    </citation>
    <scope>NUCLEOTIDE SEQUENCE [LARGE SCALE GENOMIC DNA]</scope>
    <source>
        <strain evidence="11">Sse05_10M</strain>
    </source>
</reference>
<evidence type="ECO:0000256" key="5">
    <source>
        <dbReference type="ARBA" id="ARBA00023242"/>
    </source>
</evidence>
<comment type="subcellular location">
    <subcellularLocation>
        <location evidence="1">Nucleus</location>
    </subcellularLocation>
</comment>
<dbReference type="PANTHER" id="PTHR24113:SF12">
    <property type="entry name" value="RAN GTPASE-ACTIVATING PROTEIN 1"/>
    <property type="match status" value="1"/>
</dbReference>
<comment type="similarity">
    <text evidence="6">Belongs to the RNA1 family.</text>
</comment>
<feature type="transmembrane region" description="Helical" evidence="9">
    <location>
        <begin position="498"/>
        <end position="519"/>
    </location>
</feature>
<evidence type="ECO:0000256" key="8">
    <source>
        <dbReference type="SAM" id="MobiDB-lite"/>
    </source>
</evidence>
<dbReference type="AlphaFoldDB" id="A0AAV6RNZ5"/>
<evidence type="ECO:0000313" key="12">
    <source>
        <dbReference type="Proteomes" id="UP000693946"/>
    </source>
</evidence>
<evidence type="ECO:0000256" key="1">
    <source>
        <dbReference type="ARBA" id="ARBA00004123"/>
    </source>
</evidence>
<dbReference type="InterPro" id="IPR001611">
    <property type="entry name" value="Leu-rich_rpt"/>
</dbReference>
<dbReference type="Pfam" id="PF13516">
    <property type="entry name" value="LRR_6"/>
    <property type="match status" value="4"/>
</dbReference>
<dbReference type="EMBL" id="JAGKHQ010000011">
    <property type="protein sequence ID" value="KAG7505591.1"/>
    <property type="molecule type" value="Genomic_DNA"/>
</dbReference>
<dbReference type="Pfam" id="PF07834">
    <property type="entry name" value="RanGAP1_C"/>
    <property type="match status" value="2"/>
</dbReference>
<protein>
    <recommendedName>
        <fullName evidence="7">Ran GTPase-activating protein 1</fullName>
    </recommendedName>
</protein>
<evidence type="ECO:0000256" key="4">
    <source>
        <dbReference type="ARBA" id="ARBA00022737"/>
    </source>
</evidence>
<keyword evidence="9" id="KW-1133">Transmembrane helix</keyword>
<name>A0AAV6RNZ5_SOLSE</name>
<evidence type="ECO:0000256" key="7">
    <source>
        <dbReference type="ARBA" id="ARBA00074239"/>
    </source>
</evidence>
<comment type="caution">
    <text evidence="11">The sequence shown here is derived from an EMBL/GenBank/DDBJ whole genome shotgun (WGS) entry which is preliminary data.</text>
</comment>
<dbReference type="GO" id="GO:0007165">
    <property type="term" value="P:signal transduction"/>
    <property type="evidence" value="ECO:0007669"/>
    <property type="project" value="InterPro"/>
</dbReference>
<proteinExistence type="inferred from homology"/>
<dbReference type="GO" id="GO:0005829">
    <property type="term" value="C:cytosol"/>
    <property type="evidence" value="ECO:0007669"/>
    <property type="project" value="TreeGrafter"/>
</dbReference>
<keyword evidence="9" id="KW-0472">Membrane</keyword>
<dbReference type="SMART" id="SM00368">
    <property type="entry name" value="LRR_RI"/>
    <property type="match status" value="8"/>
</dbReference>
<evidence type="ECO:0000256" key="9">
    <source>
        <dbReference type="SAM" id="Phobius"/>
    </source>
</evidence>
<accession>A0AAV6RNZ5</accession>
<keyword evidence="9" id="KW-0812">Transmembrane</keyword>
<dbReference type="InterPro" id="IPR009109">
    <property type="entry name" value="Ran_GTPase_activating_1_C"/>
</dbReference>
<dbReference type="PANTHER" id="PTHR24113">
    <property type="entry name" value="RAN GTPASE-ACTIVATING PROTEIN 1"/>
    <property type="match status" value="1"/>
</dbReference>
<evidence type="ECO:0000256" key="3">
    <source>
        <dbReference type="ARBA" id="ARBA00022614"/>
    </source>
</evidence>
<keyword evidence="2" id="KW-0343">GTPase activation</keyword>
<dbReference type="GO" id="GO:0005096">
    <property type="term" value="F:GTPase activator activity"/>
    <property type="evidence" value="ECO:0007669"/>
    <property type="project" value="UniProtKB-KW"/>
</dbReference>
<evidence type="ECO:0000256" key="2">
    <source>
        <dbReference type="ARBA" id="ARBA00022468"/>
    </source>
</evidence>